<feature type="compositionally biased region" description="Polar residues" evidence="1">
    <location>
        <begin position="130"/>
        <end position="139"/>
    </location>
</feature>
<proteinExistence type="predicted"/>
<feature type="compositionally biased region" description="Low complexity" evidence="1">
    <location>
        <begin position="918"/>
        <end position="930"/>
    </location>
</feature>
<keyword evidence="3" id="KW-1185">Reference proteome</keyword>
<protein>
    <submittedName>
        <fullName evidence="2">Uncharacterized protein</fullName>
    </submittedName>
</protein>
<dbReference type="EMBL" id="GL378379">
    <property type="protein sequence ID" value="EFJ42736.1"/>
    <property type="molecule type" value="Genomic_DNA"/>
</dbReference>
<feature type="region of interest" description="Disordered" evidence="1">
    <location>
        <begin position="619"/>
        <end position="645"/>
    </location>
</feature>
<feature type="region of interest" description="Disordered" evidence="1">
    <location>
        <begin position="962"/>
        <end position="989"/>
    </location>
</feature>
<feature type="region of interest" description="Disordered" evidence="1">
    <location>
        <begin position="461"/>
        <end position="493"/>
    </location>
</feature>
<organism evidence="3">
    <name type="scientific">Volvox carteri f. nagariensis</name>
    <dbReference type="NCBI Taxonomy" id="3068"/>
    <lineage>
        <taxon>Eukaryota</taxon>
        <taxon>Viridiplantae</taxon>
        <taxon>Chlorophyta</taxon>
        <taxon>core chlorophytes</taxon>
        <taxon>Chlorophyceae</taxon>
        <taxon>CS clade</taxon>
        <taxon>Chlamydomonadales</taxon>
        <taxon>Volvocaceae</taxon>
        <taxon>Volvox</taxon>
    </lineage>
</organism>
<feature type="compositionally biased region" description="Low complexity" evidence="1">
    <location>
        <begin position="276"/>
        <end position="285"/>
    </location>
</feature>
<sequence>MGEEFGEQNIWHSTLRSKKLKSRSLLRAYAREVQERGDSTAARLEAFRSAVKLTKSNEDAGTDACMSDMVGHGRARPLPSSDQDEEEPAGDGSPHQEPQFADSAEATYLAKKALPKPCPTGSSEGADAASLTSDPTSPLHNPALRLSSRAQKGGAHDLGGQEGSPQGALGLSALPPPPQRSRAAAGCELPPRARRPDAKMMDNNGAGAAVPGSPAEQLRAQRLGLHWPQGGPGRGLLDPAAARCVDDAALDFATAAAAALEPHGVSLQHLMLRQQQQRQQQLQQQERSWQERTGGRATSGSTPSARGEAGEGGEARRRFVGAGGGGEPRMAMDEGMGLDLSGAGVGAGAEELARLQTLLMFQSAMERGQLGGLQDAAAAAAAGSGAWMSPRRPAGLAQALAQAQMQAMALAQAQASLEADEVHRLALMRHYFALQMQQGGGAAAAAALGGVAGDTSGASSGWRFTEARSGGSRGVQRDAPRGSAAHNATGRRAYAPAQGSSAAAAAAASTTSCEDYFGDRGAPLPPMPAPGGAITCLGPAVMAALAASAAVPGFDPYAMVPPQYLPPSLEQMGALLGGGGNGAVERLLGAHAAAAATRAAAAEAAAVAGRMAGLHPAGLGPWGGAAPQDSMEAEDPGVATGPSSADTLTAVDLRASDEAPSADGKLQGRPAPAVVPPHGAEARRRTGAKRRAEPSEDADAPWGGQRLKDGGGGSVSRLAGGLDNPHAQGLPSGPVAWPPLPFFGGIRGNPIGNLYGNPLDQHDFALQAAWAADGNVGGGMVNGFAAAASGFGAAPGAAALGALRGAGPRGLGAAADRVSMPGSAAERRWDVAALHGGGGGGGLAEGGGALDRKPPRRRPQRQPREDVDDVEDDEPQQQQQHPELPQQRQQQQVKPNNKQEAEEHQEHQQHRRRRPEQKQQQRQQQQQQQIKSEDQKQGLHVDDEAVAADLSICDVARALLSFSQQKPRPATGPAQGRGSSSGRTARSSE</sequence>
<dbReference type="GeneID" id="9618997"/>
<feature type="compositionally biased region" description="Basic and acidic residues" evidence="1">
    <location>
        <begin position="897"/>
        <end position="908"/>
    </location>
</feature>
<dbReference type="GO" id="GO:0036396">
    <property type="term" value="C:RNA N6-methyladenosine methyltransferase complex"/>
    <property type="evidence" value="ECO:0007669"/>
    <property type="project" value="TreeGrafter"/>
</dbReference>
<accession>D8UC48</accession>
<feature type="region of interest" description="Disordered" evidence="1">
    <location>
        <begin position="657"/>
        <end position="732"/>
    </location>
</feature>
<feature type="compositionally biased region" description="Basic and acidic residues" evidence="1">
    <location>
        <begin position="931"/>
        <end position="942"/>
    </location>
</feature>
<gene>
    <name evidence="2" type="ORF">VOLCADRAFT_97200</name>
</gene>
<dbReference type="InterPro" id="IPR026736">
    <property type="entry name" value="Virilizer"/>
</dbReference>
<feature type="compositionally biased region" description="Basic and acidic residues" evidence="1">
    <location>
        <begin position="680"/>
        <end position="694"/>
    </location>
</feature>
<dbReference type="InParanoid" id="D8UC48"/>
<dbReference type="KEGG" id="vcn:VOLCADRAFT_97200"/>
<feature type="region of interest" description="Disordered" evidence="1">
    <location>
        <begin position="52"/>
        <end position="213"/>
    </location>
</feature>
<evidence type="ECO:0000313" key="3">
    <source>
        <dbReference type="Proteomes" id="UP000001058"/>
    </source>
</evidence>
<evidence type="ECO:0000256" key="1">
    <source>
        <dbReference type="SAM" id="MobiDB-lite"/>
    </source>
</evidence>
<reference evidence="2 3" key="1">
    <citation type="journal article" date="2010" name="Science">
        <title>Genomic analysis of organismal complexity in the multicellular green alga Volvox carteri.</title>
        <authorList>
            <person name="Prochnik S.E."/>
            <person name="Umen J."/>
            <person name="Nedelcu A.M."/>
            <person name="Hallmann A."/>
            <person name="Miller S.M."/>
            <person name="Nishii I."/>
            <person name="Ferris P."/>
            <person name="Kuo A."/>
            <person name="Mitros T."/>
            <person name="Fritz-Laylin L.K."/>
            <person name="Hellsten U."/>
            <person name="Chapman J."/>
            <person name="Simakov O."/>
            <person name="Rensing S.A."/>
            <person name="Terry A."/>
            <person name="Pangilinan J."/>
            <person name="Kapitonov V."/>
            <person name="Jurka J."/>
            <person name="Salamov A."/>
            <person name="Shapiro H."/>
            <person name="Schmutz J."/>
            <person name="Grimwood J."/>
            <person name="Lindquist E."/>
            <person name="Lucas S."/>
            <person name="Grigoriev I.V."/>
            <person name="Schmitt R."/>
            <person name="Kirk D."/>
            <person name="Rokhsar D.S."/>
        </authorList>
    </citation>
    <scope>NUCLEOTIDE SEQUENCE [LARGE SCALE GENOMIC DNA]</scope>
    <source>
        <strain evidence="3">f. Nagariensis / Eve</strain>
    </source>
</reference>
<dbReference type="GO" id="GO:0003723">
    <property type="term" value="F:RNA binding"/>
    <property type="evidence" value="ECO:0007669"/>
    <property type="project" value="TreeGrafter"/>
</dbReference>
<dbReference type="Proteomes" id="UP000001058">
    <property type="component" value="Unassembled WGS sequence"/>
</dbReference>
<dbReference type="OrthoDB" id="550259at2759"/>
<feature type="compositionally biased region" description="Acidic residues" evidence="1">
    <location>
        <begin position="866"/>
        <end position="875"/>
    </location>
</feature>
<dbReference type="AlphaFoldDB" id="D8UC48"/>
<feature type="compositionally biased region" description="Low complexity" evidence="1">
    <location>
        <begin position="876"/>
        <end position="893"/>
    </location>
</feature>
<evidence type="ECO:0000313" key="2">
    <source>
        <dbReference type="EMBL" id="EFJ42736.1"/>
    </source>
</evidence>
<dbReference type="PANTHER" id="PTHR23185:SF0">
    <property type="entry name" value="PROTEIN VIRILIZER HOMOLOG"/>
    <property type="match status" value="1"/>
</dbReference>
<dbReference type="PANTHER" id="PTHR23185">
    <property type="entry name" value="PROTEIN VIRILIZER HOMOLOG"/>
    <property type="match status" value="1"/>
</dbReference>
<feature type="region of interest" description="Disordered" evidence="1">
    <location>
        <begin position="276"/>
        <end position="329"/>
    </location>
</feature>
<dbReference type="RefSeq" id="XP_002956197.1">
    <property type="nucleotide sequence ID" value="XM_002956151.1"/>
</dbReference>
<name>D8UC48_VOLCA</name>
<feature type="region of interest" description="Disordered" evidence="1">
    <location>
        <begin position="833"/>
        <end position="942"/>
    </location>
</feature>
<feature type="compositionally biased region" description="Gly residues" evidence="1">
    <location>
        <begin position="835"/>
        <end position="849"/>
    </location>
</feature>
<feature type="compositionally biased region" description="Low complexity" evidence="1">
    <location>
        <begin position="976"/>
        <end position="989"/>
    </location>
</feature>